<keyword evidence="4 9" id="KW-0812">Transmembrane</keyword>
<evidence type="ECO:0000256" key="8">
    <source>
        <dbReference type="NCBIfam" id="TIGR02209"/>
    </source>
</evidence>
<feature type="transmembrane region" description="Helical" evidence="9">
    <location>
        <begin position="21"/>
        <end position="42"/>
    </location>
</feature>
<keyword evidence="6 9" id="KW-0472">Membrane</keyword>
<dbReference type="PANTHER" id="PTHR37479">
    <property type="entry name" value="CELL DIVISION PROTEIN FTSL"/>
    <property type="match status" value="1"/>
</dbReference>
<comment type="subcellular location">
    <subcellularLocation>
        <location evidence="1">Cell membrane</location>
        <topology evidence="1">Single-pass type II membrane protein</topology>
    </subcellularLocation>
</comment>
<dbReference type="RefSeq" id="WP_157990282.1">
    <property type="nucleotide sequence ID" value="NZ_LR217735.1"/>
</dbReference>
<organism evidence="10 11">
    <name type="scientific">Candidatus Erwinia haradaeae</name>
    <dbReference type="NCBI Taxonomy" id="1922217"/>
    <lineage>
        <taxon>Bacteria</taxon>
        <taxon>Pseudomonadati</taxon>
        <taxon>Pseudomonadota</taxon>
        <taxon>Gammaproteobacteria</taxon>
        <taxon>Enterobacterales</taxon>
        <taxon>Erwiniaceae</taxon>
        <taxon>Erwinia</taxon>
    </lineage>
</organism>
<evidence type="ECO:0000256" key="7">
    <source>
        <dbReference type="ARBA" id="ARBA00023306"/>
    </source>
</evidence>
<evidence type="ECO:0000256" key="3">
    <source>
        <dbReference type="ARBA" id="ARBA00022618"/>
    </source>
</evidence>
<accession>A0A451DL50</accession>
<dbReference type="AlphaFoldDB" id="A0A451DL50"/>
<sequence length="98" mass="11451">MKNKRYSLPQIIFIDLMHNSKIAISLLMMILISAIFVVYITYQTRLCVAQREQLFLQRNALDIEWRNLILEENALVTNNGTGKTKEKSMQMKIFNIGD</sequence>
<evidence type="ECO:0000256" key="4">
    <source>
        <dbReference type="ARBA" id="ARBA00022692"/>
    </source>
</evidence>
<dbReference type="GO" id="GO:0005886">
    <property type="term" value="C:plasma membrane"/>
    <property type="evidence" value="ECO:0007669"/>
    <property type="project" value="UniProtKB-SubCell"/>
</dbReference>
<evidence type="ECO:0000256" key="9">
    <source>
        <dbReference type="SAM" id="Phobius"/>
    </source>
</evidence>
<dbReference type="OrthoDB" id="6196803at2"/>
<dbReference type="GO" id="GO:0043093">
    <property type="term" value="P:FtsZ-dependent cytokinesis"/>
    <property type="evidence" value="ECO:0007669"/>
    <property type="project" value="TreeGrafter"/>
</dbReference>
<evidence type="ECO:0000256" key="5">
    <source>
        <dbReference type="ARBA" id="ARBA00022989"/>
    </source>
</evidence>
<dbReference type="PANTHER" id="PTHR37479:SF1">
    <property type="entry name" value="CELL DIVISION PROTEIN FTSL"/>
    <property type="match status" value="1"/>
</dbReference>
<evidence type="ECO:0000256" key="2">
    <source>
        <dbReference type="ARBA" id="ARBA00022475"/>
    </source>
</evidence>
<protein>
    <recommendedName>
        <fullName evidence="8">Cell division protein FtsL</fullName>
    </recommendedName>
</protein>
<keyword evidence="2" id="KW-1003">Cell membrane</keyword>
<name>A0A451DL50_9GAMM</name>
<dbReference type="EMBL" id="LR217735">
    <property type="protein sequence ID" value="VFP87467.1"/>
    <property type="molecule type" value="Genomic_DNA"/>
</dbReference>
<keyword evidence="5 9" id="KW-1133">Transmembrane helix</keyword>
<keyword evidence="7" id="KW-0131">Cell cycle</keyword>
<reference evidence="10 11" key="1">
    <citation type="submission" date="2019-02" db="EMBL/GenBank/DDBJ databases">
        <authorList>
            <person name="Manzano-Marin A."/>
            <person name="Manzano-Marin A."/>
        </authorList>
    </citation>
    <scope>NUCLEOTIDE SEQUENCE [LARGE SCALE GENOMIC DNA]</scope>
    <source>
        <strain evidence="10 11">ErCisplendens</strain>
    </source>
</reference>
<evidence type="ECO:0000256" key="6">
    <source>
        <dbReference type="ARBA" id="ARBA00023136"/>
    </source>
</evidence>
<evidence type="ECO:0000256" key="1">
    <source>
        <dbReference type="ARBA" id="ARBA00004401"/>
    </source>
</evidence>
<evidence type="ECO:0000313" key="10">
    <source>
        <dbReference type="EMBL" id="VFP87467.1"/>
    </source>
</evidence>
<evidence type="ECO:0000313" key="11">
    <source>
        <dbReference type="Proteomes" id="UP000294392"/>
    </source>
</evidence>
<dbReference type="NCBIfam" id="TIGR02209">
    <property type="entry name" value="ftsL_broad"/>
    <property type="match status" value="1"/>
</dbReference>
<keyword evidence="3 10" id="KW-0132">Cell division</keyword>
<dbReference type="Proteomes" id="UP000294392">
    <property type="component" value="Chromosome"/>
</dbReference>
<dbReference type="GO" id="GO:0032153">
    <property type="term" value="C:cell division site"/>
    <property type="evidence" value="ECO:0007669"/>
    <property type="project" value="TreeGrafter"/>
</dbReference>
<proteinExistence type="predicted"/>
<dbReference type="Pfam" id="PF04999">
    <property type="entry name" value="FtsL"/>
    <property type="match status" value="1"/>
</dbReference>
<dbReference type="InterPro" id="IPR011922">
    <property type="entry name" value="Cell_div_FtsL"/>
</dbReference>
<gene>
    <name evidence="10" type="primary">ftsL</name>
    <name evidence="10" type="ORF">ERCISPPA3004_203</name>
</gene>